<dbReference type="AlphaFoldDB" id="A0A8W8NLG2"/>
<dbReference type="CDD" id="cd19051">
    <property type="entry name" value="LGIC_TM_cation"/>
    <property type="match status" value="1"/>
</dbReference>
<dbReference type="InterPro" id="IPR036734">
    <property type="entry name" value="Neur_chan_lig-bd_sf"/>
</dbReference>
<evidence type="ECO:0000256" key="4">
    <source>
        <dbReference type="ARBA" id="ARBA00023136"/>
    </source>
</evidence>
<name>A0A8W8NLG2_MAGGI</name>
<dbReference type="SUPFAM" id="SSF90112">
    <property type="entry name" value="Neurotransmitter-gated ion-channel transmembrane pore"/>
    <property type="match status" value="1"/>
</dbReference>
<dbReference type="Proteomes" id="UP000005408">
    <property type="component" value="Unassembled WGS sequence"/>
</dbReference>
<keyword evidence="2 5" id="KW-0812">Transmembrane</keyword>
<evidence type="ECO:0000256" key="1">
    <source>
        <dbReference type="ARBA" id="ARBA00004141"/>
    </source>
</evidence>
<feature type="domain" description="Neurotransmitter-gated ion-channel ligand-binding" evidence="7">
    <location>
        <begin position="37"/>
        <end position="246"/>
    </location>
</feature>
<evidence type="ECO:0000313" key="9">
    <source>
        <dbReference type="EnsemblMetazoa" id="G5788.1:cds"/>
    </source>
</evidence>
<dbReference type="Pfam" id="PF02932">
    <property type="entry name" value="Neur_chan_memb"/>
    <property type="match status" value="1"/>
</dbReference>
<dbReference type="GeneID" id="105336856"/>
<accession>A0A8W8NLG2</accession>
<keyword evidence="10" id="KW-1185">Reference proteome</keyword>
<feature type="transmembrane region" description="Helical" evidence="5">
    <location>
        <begin position="247"/>
        <end position="265"/>
    </location>
</feature>
<evidence type="ECO:0000259" key="8">
    <source>
        <dbReference type="Pfam" id="PF02932"/>
    </source>
</evidence>
<dbReference type="EnsemblMetazoa" id="G5788.1">
    <property type="protein sequence ID" value="G5788.1:cds"/>
    <property type="gene ID" value="G5788"/>
</dbReference>
<evidence type="ECO:0000256" key="5">
    <source>
        <dbReference type="SAM" id="Phobius"/>
    </source>
</evidence>
<keyword evidence="3 5" id="KW-1133">Transmembrane helix</keyword>
<feature type="chain" id="PRO_5036451495" description="Neuronal acetylcholine receptor subunit alpha-6" evidence="6">
    <location>
        <begin position="17"/>
        <end position="428"/>
    </location>
</feature>
<dbReference type="InterPro" id="IPR006029">
    <property type="entry name" value="Neurotrans-gated_channel_TM"/>
</dbReference>
<dbReference type="CDD" id="cd18989">
    <property type="entry name" value="LGIC_ECD_cation"/>
    <property type="match status" value="1"/>
</dbReference>
<proteinExistence type="predicted"/>
<dbReference type="PANTHER" id="PTHR18945">
    <property type="entry name" value="NEUROTRANSMITTER GATED ION CHANNEL"/>
    <property type="match status" value="1"/>
</dbReference>
<dbReference type="Pfam" id="PF02931">
    <property type="entry name" value="Neur_chan_LBD"/>
    <property type="match status" value="1"/>
</dbReference>
<organism evidence="9 10">
    <name type="scientific">Magallana gigas</name>
    <name type="common">Pacific oyster</name>
    <name type="synonym">Crassostrea gigas</name>
    <dbReference type="NCBI Taxonomy" id="29159"/>
    <lineage>
        <taxon>Eukaryota</taxon>
        <taxon>Metazoa</taxon>
        <taxon>Spiralia</taxon>
        <taxon>Lophotrochozoa</taxon>
        <taxon>Mollusca</taxon>
        <taxon>Bivalvia</taxon>
        <taxon>Autobranchia</taxon>
        <taxon>Pteriomorphia</taxon>
        <taxon>Ostreida</taxon>
        <taxon>Ostreoidea</taxon>
        <taxon>Ostreidae</taxon>
        <taxon>Magallana</taxon>
    </lineage>
</organism>
<dbReference type="InterPro" id="IPR038050">
    <property type="entry name" value="Neuro_actylchol_rec"/>
</dbReference>
<keyword evidence="4 5" id="KW-0472">Membrane</keyword>
<feature type="signal peptide" evidence="6">
    <location>
        <begin position="1"/>
        <end position="16"/>
    </location>
</feature>
<evidence type="ECO:0008006" key="11">
    <source>
        <dbReference type="Google" id="ProtNLM"/>
    </source>
</evidence>
<feature type="transmembrane region" description="Helical" evidence="5">
    <location>
        <begin position="402"/>
        <end position="423"/>
    </location>
</feature>
<feature type="domain" description="Neurotransmitter-gated ion-channel transmembrane" evidence="8">
    <location>
        <begin position="253"/>
        <end position="345"/>
    </location>
</feature>
<reference evidence="9" key="1">
    <citation type="submission" date="2022-08" db="UniProtKB">
        <authorList>
            <consortium name="EnsemblMetazoa"/>
        </authorList>
    </citation>
    <scope>IDENTIFICATION</scope>
    <source>
        <strain evidence="9">05x7-T-G4-1.051#20</strain>
    </source>
</reference>
<evidence type="ECO:0000313" key="10">
    <source>
        <dbReference type="Proteomes" id="UP000005408"/>
    </source>
</evidence>
<dbReference type="InterPro" id="IPR036719">
    <property type="entry name" value="Neuro-gated_channel_TM_sf"/>
</dbReference>
<feature type="transmembrane region" description="Helical" evidence="5">
    <location>
        <begin position="306"/>
        <end position="335"/>
    </location>
</feature>
<evidence type="ECO:0000256" key="6">
    <source>
        <dbReference type="SAM" id="SignalP"/>
    </source>
</evidence>
<dbReference type="Gene3D" id="2.70.170.10">
    <property type="entry name" value="Neurotransmitter-gated ion-channel ligand-binding domain"/>
    <property type="match status" value="1"/>
</dbReference>
<sequence length="428" mass="49068">MKILGIIFCNIQMVHMFHLGQTEGKPSRPFYSLSLETDLRTELFETNQYSPLQRPVLRVTTNVSLTILTVNELNIKDQYLSISGYLTIAWEDNRLSWNNPSKTSQDYTNVVYLFSAAKYLWTPTIIIENSVDDVSTMADTNIPLRITSDGAVYWSLSGIFKVACESDIRYYPLDSQTCIIRITTWGYTQGEILLQLDEDKPINFDYYNQNGEWELHSSSAYYASNRYERGLSFSTLYFQMTFKRKPLFHIINTIFPVVLMAFLIPMVYKLPSESGEKMGYCLTVLLAYAVYMSIISDNIPSTSKSVCFLSIYLGLTLAFSTISVNLVILTLYAYFQGETAAPTWILTIIRRKRRCDAEENKIVPCLNEENGNIIDGKVMEITQTPEAKTLTYHDLSLMLDKFFFMVYMIAITLSTLTLLIVLLTNYHA</sequence>
<dbReference type="GO" id="GO:0005230">
    <property type="term" value="F:extracellular ligand-gated monoatomic ion channel activity"/>
    <property type="evidence" value="ECO:0007669"/>
    <property type="project" value="InterPro"/>
</dbReference>
<comment type="subcellular location">
    <subcellularLocation>
        <location evidence="1">Membrane</location>
        <topology evidence="1">Multi-pass membrane protein</topology>
    </subcellularLocation>
</comment>
<dbReference type="Gene3D" id="1.20.58.390">
    <property type="entry name" value="Neurotransmitter-gated ion-channel transmembrane domain"/>
    <property type="match status" value="1"/>
</dbReference>
<feature type="transmembrane region" description="Helical" evidence="5">
    <location>
        <begin position="277"/>
        <end position="294"/>
    </location>
</feature>
<dbReference type="KEGG" id="crg:105336856"/>
<keyword evidence="6" id="KW-0732">Signal</keyword>
<dbReference type="RefSeq" id="XP_019926428.3">
    <property type="nucleotide sequence ID" value="XM_020070869.3"/>
</dbReference>
<dbReference type="SUPFAM" id="SSF63712">
    <property type="entry name" value="Nicotinic receptor ligand binding domain-like"/>
    <property type="match status" value="1"/>
</dbReference>
<evidence type="ECO:0000256" key="2">
    <source>
        <dbReference type="ARBA" id="ARBA00022692"/>
    </source>
</evidence>
<evidence type="ECO:0000256" key="3">
    <source>
        <dbReference type="ARBA" id="ARBA00022989"/>
    </source>
</evidence>
<dbReference type="InterPro" id="IPR006202">
    <property type="entry name" value="Neur_chan_lig-bd"/>
</dbReference>
<evidence type="ECO:0000259" key="7">
    <source>
        <dbReference type="Pfam" id="PF02931"/>
    </source>
</evidence>
<protein>
    <recommendedName>
        <fullName evidence="11">Neuronal acetylcholine receptor subunit alpha-6</fullName>
    </recommendedName>
</protein>
<dbReference type="InterPro" id="IPR006201">
    <property type="entry name" value="Neur_channel"/>
</dbReference>
<dbReference type="PRINTS" id="PR00252">
    <property type="entry name" value="NRIONCHANNEL"/>
</dbReference>
<dbReference type="GO" id="GO:0016020">
    <property type="term" value="C:membrane"/>
    <property type="evidence" value="ECO:0007669"/>
    <property type="project" value="UniProtKB-SubCell"/>
</dbReference>
<dbReference type="GO" id="GO:0004888">
    <property type="term" value="F:transmembrane signaling receptor activity"/>
    <property type="evidence" value="ECO:0007669"/>
    <property type="project" value="InterPro"/>
</dbReference>